<accession>A0A2K8Z4Y5</accession>
<dbReference type="EMBL" id="CP025096">
    <property type="protein sequence ID" value="AUD04921.1"/>
    <property type="molecule type" value="Genomic_DNA"/>
</dbReference>
<dbReference type="OrthoDB" id="9765084at2"/>
<proteinExistence type="predicted"/>
<evidence type="ECO:0000313" key="2">
    <source>
        <dbReference type="Proteomes" id="UP000232883"/>
    </source>
</evidence>
<reference evidence="1 2" key="1">
    <citation type="submission" date="2017-11" db="EMBL/GenBank/DDBJ databases">
        <title>Taxonomic description and genome sequences of Spirosoma HA7 sp. nov., isolated from pollen microhabitat of Corylus avellana.</title>
        <authorList>
            <person name="Ambika Manirajan B."/>
            <person name="Suarez C."/>
            <person name="Ratering S."/>
            <person name="Geissler-Plaum R."/>
            <person name="Cardinale M."/>
            <person name="Sylvia S."/>
        </authorList>
    </citation>
    <scope>NUCLEOTIDE SEQUENCE [LARGE SCALE GENOMIC DNA]</scope>
    <source>
        <strain evidence="1 2">HA7</strain>
    </source>
</reference>
<dbReference type="KEGG" id="spir:CWM47_25590"/>
<evidence type="ECO:0000313" key="1">
    <source>
        <dbReference type="EMBL" id="AUD04921.1"/>
    </source>
</evidence>
<dbReference type="SUPFAM" id="SSF53335">
    <property type="entry name" value="S-adenosyl-L-methionine-dependent methyltransferases"/>
    <property type="match status" value="1"/>
</dbReference>
<dbReference type="RefSeq" id="WP_100991212.1">
    <property type="nucleotide sequence ID" value="NZ_CP025096.1"/>
</dbReference>
<dbReference type="Proteomes" id="UP000232883">
    <property type="component" value="Chromosome"/>
</dbReference>
<organism evidence="1 2">
    <name type="scientific">Spirosoma pollinicola</name>
    <dbReference type="NCBI Taxonomy" id="2057025"/>
    <lineage>
        <taxon>Bacteria</taxon>
        <taxon>Pseudomonadati</taxon>
        <taxon>Bacteroidota</taxon>
        <taxon>Cytophagia</taxon>
        <taxon>Cytophagales</taxon>
        <taxon>Cytophagaceae</taxon>
        <taxon>Spirosoma</taxon>
    </lineage>
</organism>
<sequence>MGTVQPSGSSTTVNPDDYYFYHTIDLPGLGEMNGEWDLRPFVDDYLGHVPLAGKRVLEMGAANGFLTFHMEKKGASVISYDLSPDLDWDMVPFAHKDGAAWAPKRKNHIRKLNNAYRLGHSLFNSKAEFVHGTVYDIPKSVGYVDISTFGSILLHVRDPFLALEQAANITKETIVITEILDNNRQKIINSLFGWMGESTVRKIRSKLLGPSMIFRPNAVVGHPEETWWHFTPEILEQFLGVLGFQDVQIKYHKQFFAQHNKSQLMYTIVANRTTPIK</sequence>
<keyword evidence="2" id="KW-1185">Reference proteome</keyword>
<gene>
    <name evidence="1" type="ORF">CWM47_25590</name>
</gene>
<protein>
    <recommendedName>
        <fullName evidence="3">Methyltransferase type 11 domain-containing protein</fullName>
    </recommendedName>
</protein>
<evidence type="ECO:0008006" key="3">
    <source>
        <dbReference type="Google" id="ProtNLM"/>
    </source>
</evidence>
<dbReference type="Gene3D" id="3.40.50.150">
    <property type="entry name" value="Vaccinia Virus protein VP39"/>
    <property type="match status" value="1"/>
</dbReference>
<dbReference type="InterPro" id="IPR029063">
    <property type="entry name" value="SAM-dependent_MTases_sf"/>
</dbReference>
<dbReference type="AlphaFoldDB" id="A0A2K8Z4Y5"/>
<name>A0A2K8Z4Y5_9BACT</name>